<evidence type="ECO:0008006" key="10">
    <source>
        <dbReference type="Google" id="ProtNLM"/>
    </source>
</evidence>
<feature type="transmembrane region" description="Helical" evidence="7">
    <location>
        <begin position="87"/>
        <end position="110"/>
    </location>
</feature>
<keyword evidence="3" id="KW-0813">Transport</keyword>
<feature type="transmembrane region" description="Helical" evidence="7">
    <location>
        <begin position="297"/>
        <end position="317"/>
    </location>
</feature>
<feature type="transmembrane region" description="Helical" evidence="7">
    <location>
        <begin position="268"/>
        <end position="291"/>
    </location>
</feature>
<dbReference type="PANTHER" id="PTHR10778">
    <property type="entry name" value="SOLUTE CARRIER FAMILY 35 MEMBER B"/>
    <property type="match status" value="1"/>
</dbReference>
<evidence type="ECO:0000313" key="8">
    <source>
        <dbReference type="EMBL" id="CAI5448520.1"/>
    </source>
</evidence>
<evidence type="ECO:0000256" key="5">
    <source>
        <dbReference type="ARBA" id="ARBA00022989"/>
    </source>
</evidence>
<dbReference type="InterPro" id="IPR037185">
    <property type="entry name" value="EmrE-like"/>
</dbReference>
<feature type="transmembrane region" description="Helical" evidence="7">
    <location>
        <begin position="200"/>
        <end position="218"/>
    </location>
</feature>
<comment type="similarity">
    <text evidence="2">Belongs to the nucleotide-sugar transporter family. SLC35B subfamily.</text>
</comment>
<proteinExistence type="inferred from homology"/>
<keyword evidence="5 7" id="KW-1133">Transmembrane helix</keyword>
<dbReference type="GO" id="GO:0005464">
    <property type="term" value="F:UDP-xylose transmembrane transporter activity"/>
    <property type="evidence" value="ECO:0007669"/>
    <property type="project" value="TreeGrafter"/>
</dbReference>
<keyword evidence="4 7" id="KW-0812">Transmembrane</keyword>
<dbReference type="GO" id="GO:0000139">
    <property type="term" value="C:Golgi membrane"/>
    <property type="evidence" value="ECO:0007669"/>
    <property type="project" value="TreeGrafter"/>
</dbReference>
<evidence type="ECO:0000256" key="7">
    <source>
        <dbReference type="SAM" id="Phobius"/>
    </source>
</evidence>
<dbReference type="InterPro" id="IPR013657">
    <property type="entry name" value="SCL35B1-4/HUT1"/>
</dbReference>
<dbReference type="AlphaFoldDB" id="A0A9P1IMR0"/>
<comment type="caution">
    <text evidence="8">The sequence shown here is derived from an EMBL/GenBank/DDBJ whole genome shotgun (WGS) entry which is preliminary data.</text>
</comment>
<dbReference type="GO" id="GO:0005462">
    <property type="term" value="F:UDP-N-acetylglucosamine transmembrane transporter activity"/>
    <property type="evidence" value="ECO:0007669"/>
    <property type="project" value="TreeGrafter"/>
</dbReference>
<evidence type="ECO:0000313" key="9">
    <source>
        <dbReference type="Proteomes" id="UP001152747"/>
    </source>
</evidence>
<protein>
    <recommendedName>
        <fullName evidence="10">UAA transporter family protein</fullName>
    </recommendedName>
</protein>
<keyword evidence="9" id="KW-1185">Reference proteome</keyword>
<feature type="transmembrane region" description="Helical" evidence="7">
    <location>
        <begin position="238"/>
        <end position="256"/>
    </location>
</feature>
<dbReference type="EMBL" id="CANHGI010000004">
    <property type="protein sequence ID" value="CAI5448520.1"/>
    <property type="molecule type" value="Genomic_DNA"/>
</dbReference>
<keyword evidence="6 7" id="KW-0472">Membrane</keyword>
<feature type="transmembrane region" description="Helical" evidence="7">
    <location>
        <begin position="34"/>
        <end position="52"/>
    </location>
</feature>
<evidence type="ECO:0000256" key="1">
    <source>
        <dbReference type="ARBA" id="ARBA00004141"/>
    </source>
</evidence>
<dbReference type="PANTHER" id="PTHR10778:SF16">
    <property type="entry name" value="UAA TRANSPORTER"/>
    <property type="match status" value="1"/>
</dbReference>
<evidence type="ECO:0000256" key="6">
    <source>
        <dbReference type="ARBA" id="ARBA00023136"/>
    </source>
</evidence>
<accession>A0A9P1IMR0</accession>
<dbReference type="SUPFAM" id="SSF103481">
    <property type="entry name" value="Multidrug resistance efflux transporter EmrE"/>
    <property type="match status" value="1"/>
</dbReference>
<comment type="subcellular location">
    <subcellularLocation>
        <location evidence="1">Membrane</location>
        <topology evidence="1">Multi-pass membrane protein</topology>
    </subcellularLocation>
</comment>
<name>A0A9P1IMR0_9PELO</name>
<dbReference type="GO" id="GO:0005789">
    <property type="term" value="C:endoplasmic reticulum membrane"/>
    <property type="evidence" value="ECO:0007669"/>
    <property type="project" value="TreeGrafter"/>
</dbReference>
<gene>
    <name evidence="8" type="ORF">CAMP_LOCUS11157</name>
</gene>
<feature type="transmembrane region" description="Helical" evidence="7">
    <location>
        <begin position="122"/>
        <end position="140"/>
    </location>
</feature>
<evidence type="ECO:0000256" key="3">
    <source>
        <dbReference type="ARBA" id="ARBA00022448"/>
    </source>
</evidence>
<reference evidence="8" key="1">
    <citation type="submission" date="2022-11" db="EMBL/GenBank/DDBJ databases">
        <authorList>
            <person name="Kikuchi T."/>
        </authorList>
    </citation>
    <scope>NUCLEOTIDE SEQUENCE</scope>
    <source>
        <strain evidence="8">PS1010</strain>
    </source>
</reference>
<organism evidence="8 9">
    <name type="scientific">Caenorhabditis angaria</name>
    <dbReference type="NCBI Taxonomy" id="860376"/>
    <lineage>
        <taxon>Eukaryota</taxon>
        <taxon>Metazoa</taxon>
        <taxon>Ecdysozoa</taxon>
        <taxon>Nematoda</taxon>
        <taxon>Chromadorea</taxon>
        <taxon>Rhabditida</taxon>
        <taxon>Rhabditina</taxon>
        <taxon>Rhabditomorpha</taxon>
        <taxon>Rhabditoidea</taxon>
        <taxon>Rhabditidae</taxon>
        <taxon>Peloderinae</taxon>
        <taxon>Caenorhabditis</taxon>
    </lineage>
</organism>
<dbReference type="Proteomes" id="UP001152747">
    <property type="component" value="Unassembled WGS sequence"/>
</dbReference>
<feature type="transmembrane region" description="Helical" evidence="7">
    <location>
        <begin position="160"/>
        <end position="180"/>
    </location>
</feature>
<sequence>MPAAISVISSTLVGCVGCQAGIEYLQTYVKNSLNLITFASFVFTATYGLIFHSKFFTVPNHIPIKSYASIVAIFFTVNMANNYAIKFAIYFPLFIIFKSGTLIANMSMGYILRNYRYNIKQIMAVMVVTAGIIIFTLASYEPNSEMIRIGIDTSNWIIPIPPFLCGIALLSFALILSAYLGLYQETFYQKHGKHNEEMMFFVHFLSIPAFALIGNEMGEAFESANSTPSFEVFGIDMIVPRAWVYILIICLFQFLCTRSVYSLSSVTTSLNVTMVLTLRKFFSLLISFLVFNNSFNMFHIIGASFVFIGSFLFSTSFKS</sequence>
<evidence type="ECO:0000256" key="4">
    <source>
        <dbReference type="ARBA" id="ARBA00022692"/>
    </source>
</evidence>
<dbReference type="Pfam" id="PF08449">
    <property type="entry name" value="UAA"/>
    <property type="match status" value="1"/>
</dbReference>
<evidence type="ECO:0000256" key="2">
    <source>
        <dbReference type="ARBA" id="ARBA00010694"/>
    </source>
</evidence>
<dbReference type="OrthoDB" id="999962at2759"/>